<evidence type="ECO:0000313" key="2">
    <source>
        <dbReference type="Proteomes" id="UP001500713"/>
    </source>
</evidence>
<sequence length="87" mass="9678">MSHQLSIVYFAWVKERLGREQDVIEYPKNVTTVGELLKHLQSRDAASNEVFADRTKLRFALDQDFVGLDAVIGSATELAIFPPVTGG</sequence>
<dbReference type="NCBIfam" id="TIGR01682">
    <property type="entry name" value="moaD"/>
    <property type="match status" value="1"/>
</dbReference>
<dbReference type="InterPro" id="IPR003749">
    <property type="entry name" value="ThiS/MoaD-like"/>
</dbReference>
<dbReference type="Gene3D" id="3.10.20.30">
    <property type="match status" value="1"/>
</dbReference>
<keyword evidence="2" id="KW-1185">Reference proteome</keyword>
<dbReference type="SUPFAM" id="SSF54285">
    <property type="entry name" value="MoaD/ThiS"/>
    <property type="match status" value="1"/>
</dbReference>
<gene>
    <name evidence="1" type="primary">moaD</name>
    <name evidence="1" type="ORF">GCM10009096_08550</name>
</gene>
<proteinExistence type="predicted"/>
<comment type="caution">
    <text evidence="1">The sequence shown here is derived from an EMBL/GenBank/DDBJ whole genome shotgun (WGS) entry which is preliminary data.</text>
</comment>
<dbReference type="EMBL" id="BAAAEM010000002">
    <property type="protein sequence ID" value="GAA0469919.1"/>
    <property type="molecule type" value="Genomic_DNA"/>
</dbReference>
<dbReference type="Proteomes" id="UP001500713">
    <property type="component" value="Unassembled WGS sequence"/>
</dbReference>
<name>A0ABP3K5S7_9SPHN</name>
<dbReference type="InterPro" id="IPR016155">
    <property type="entry name" value="Mopterin_synth/thiamin_S_b"/>
</dbReference>
<dbReference type="InterPro" id="IPR012675">
    <property type="entry name" value="Beta-grasp_dom_sf"/>
</dbReference>
<evidence type="ECO:0000313" key="1">
    <source>
        <dbReference type="EMBL" id="GAA0469919.1"/>
    </source>
</evidence>
<organism evidence="1 2">
    <name type="scientific">Parasphingorhabdus litoris</name>
    <dbReference type="NCBI Taxonomy" id="394733"/>
    <lineage>
        <taxon>Bacteria</taxon>
        <taxon>Pseudomonadati</taxon>
        <taxon>Pseudomonadota</taxon>
        <taxon>Alphaproteobacteria</taxon>
        <taxon>Sphingomonadales</taxon>
        <taxon>Sphingomonadaceae</taxon>
        <taxon>Parasphingorhabdus</taxon>
    </lineage>
</organism>
<dbReference type="Pfam" id="PF02597">
    <property type="entry name" value="ThiS"/>
    <property type="match status" value="1"/>
</dbReference>
<protein>
    <submittedName>
        <fullName evidence="1">Molybdopterin converting factor subunit 1</fullName>
    </submittedName>
</protein>
<dbReference type="CDD" id="cd00754">
    <property type="entry name" value="Ubl_MoaD"/>
    <property type="match status" value="1"/>
</dbReference>
<reference evidence="2" key="1">
    <citation type="journal article" date="2019" name="Int. J. Syst. Evol. Microbiol.">
        <title>The Global Catalogue of Microorganisms (GCM) 10K type strain sequencing project: providing services to taxonomists for standard genome sequencing and annotation.</title>
        <authorList>
            <consortium name="The Broad Institute Genomics Platform"/>
            <consortium name="The Broad Institute Genome Sequencing Center for Infectious Disease"/>
            <person name="Wu L."/>
            <person name="Ma J."/>
        </authorList>
    </citation>
    <scope>NUCLEOTIDE SEQUENCE [LARGE SCALE GENOMIC DNA]</scope>
    <source>
        <strain evidence="2">JCM 14162</strain>
    </source>
</reference>
<dbReference type="RefSeq" id="WP_229956576.1">
    <property type="nucleotide sequence ID" value="NZ_BAAAEM010000002.1"/>
</dbReference>
<accession>A0ABP3K5S7</accession>